<dbReference type="Pfam" id="PF01678">
    <property type="entry name" value="DAP_epimerase"/>
    <property type="match status" value="2"/>
</dbReference>
<dbReference type="Proteomes" id="UP000286715">
    <property type="component" value="Unassembled WGS sequence"/>
</dbReference>
<feature type="binding site" evidence="3">
    <location>
        <position position="170"/>
    </location>
    <ligand>
        <name>substrate</name>
    </ligand>
</feature>
<keyword evidence="3" id="KW-0028">Amino-acid biosynthesis</keyword>
<dbReference type="EC" id="5.1.1.7" evidence="3 4"/>
<feature type="binding site" evidence="3">
    <location>
        <begin position="200"/>
        <end position="201"/>
    </location>
    <ligand>
        <name>substrate</name>
    </ligand>
</feature>
<feature type="binding site" evidence="3">
    <location>
        <begin position="189"/>
        <end position="190"/>
    </location>
    <ligand>
        <name>substrate</name>
    </ligand>
</feature>
<protein>
    <recommendedName>
        <fullName evidence="3 4">Diaminopimelate epimerase</fullName>
        <shortName evidence="3">DAP epimerase</shortName>
        <ecNumber evidence="3 4">5.1.1.7</ecNumber>
    </recommendedName>
    <alternativeName>
        <fullName evidence="3">PLP-independent amino acid racemase</fullName>
    </alternativeName>
</protein>
<feature type="binding site" evidence="3">
    <location>
        <begin position="74"/>
        <end position="75"/>
    </location>
    <ligand>
        <name>substrate</name>
    </ligand>
</feature>
<dbReference type="HAMAP" id="MF_00197">
    <property type="entry name" value="DAP_epimerase"/>
    <property type="match status" value="1"/>
</dbReference>
<evidence type="ECO:0000256" key="2">
    <source>
        <dbReference type="ARBA" id="ARBA00023235"/>
    </source>
</evidence>
<evidence type="ECO:0000256" key="4">
    <source>
        <dbReference type="NCBIfam" id="TIGR00652"/>
    </source>
</evidence>
<comment type="pathway">
    <text evidence="3">Amino-acid biosynthesis; L-lysine biosynthesis via DAP pathway; DL-2,6-diaminopimelate from LL-2,6-diaminopimelate: step 1/1.</text>
</comment>
<dbReference type="AlphaFoldDB" id="A0A401XMI5"/>
<dbReference type="GO" id="GO:0008837">
    <property type="term" value="F:diaminopimelate epimerase activity"/>
    <property type="evidence" value="ECO:0007669"/>
    <property type="project" value="UniProtKB-UniRule"/>
</dbReference>
<keyword evidence="3" id="KW-0457">Lysine biosynthesis</keyword>
<evidence type="ECO:0000256" key="1">
    <source>
        <dbReference type="ARBA" id="ARBA00010219"/>
    </source>
</evidence>
<comment type="catalytic activity">
    <reaction evidence="3">
        <text>(2S,6S)-2,6-diaminopimelate = meso-2,6-diaminopimelate</text>
        <dbReference type="Rhea" id="RHEA:15393"/>
        <dbReference type="ChEBI" id="CHEBI:57609"/>
        <dbReference type="ChEBI" id="CHEBI:57791"/>
        <dbReference type="EC" id="5.1.1.7"/>
    </reaction>
</comment>
<comment type="subunit">
    <text evidence="3">Homodimer.</text>
</comment>
<dbReference type="PANTHER" id="PTHR31689">
    <property type="entry name" value="DIAMINOPIMELATE EPIMERASE, CHLOROPLASTIC"/>
    <property type="match status" value="1"/>
</dbReference>
<organism evidence="5 6">
    <name type="scientific">Thermaurantimonas aggregans</name>
    <dbReference type="NCBI Taxonomy" id="2173829"/>
    <lineage>
        <taxon>Bacteria</taxon>
        <taxon>Pseudomonadati</taxon>
        <taxon>Bacteroidota</taxon>
        <taxon>Flavobacteriia</taxon>
        <taxon>Flavobacteriales</taxon>
        <taxon>Schleiferiaceae</taxon>
        <taxon>Thermaurantimonas</taxon>
    </lineage>
</organism>
<keyword evidence="3" id="KW-0963">Cytoplasm</keyword>
<dbReference type="GO" id="GO:0009089">
    <property type="term" value="P:lysine biosynthetic process via diaminopimelate"/>
    <property type="evidence" value="ECO:0007669"/>
    <property type="project" value="UniProtKB-UniRule"/>
</dbReference>
<sequence>MDIKFYKYQGTGNDFIIVDNRDETFKKEKDIIANMCHRRFGVGADGLILLENDDEVDFRMVYYNADGHESTMCGNGGRCIVAFAKMLGLIDKHTTFRAIDGLHKAWIIEDVVSLELHVKAQPLRDTNGFFIHTGSPHLVVPVSDPEQISVESEGRTLRYDPCYQTTGGVNVNFMSAPIENSKIYVRTYERGVEAETLSCGTGVTAAALVASEIYGINESVTVVTKGGTLRVGFSKKGSTFEHVSLTGEAKFVFEGKYWIM</sequence>
<feature type="site" description="Could be important to modulate the pK values of the two catalytic cysteine residues" evidence="3">
    <location>
        <position position="137"/>
    </location>
</feature>
<comment type="caution">
    <text evidence="3">Lacks conserved residue(s) required for the propagation of feature annotation.</text>
</comment>
<keyword evidence="2 3" id="KW-0413">Isomerase</keyword>
<dbReference type="PANTHER" id="PTHR31689:SF0">
    <property type="entry name" value="DIAMINOPIMELATE EPIMERASE"/>
    <property type="match status" value="1"/>
</dbReference>
<accession>A0A401XMI5</accession>
<evidence type="ECO:0000313" key="5">
    <source>
        <dbReference type="EMBL" id="GCD78235.1"/>
    </source>
</evidence>
<dbReference type="UniPathway" id="UPA00034">
    <property type="reaction ID" value="UER00025"/>
</dbReference>
<feature type="active site" description="Proton acceptor" evidence="3">
    <location>
        <position position="199"/>
    </location>
</feature>
<evidence type="ECO:0000313" key="6">
    <source>
        <dbReference type="Proteomes" id="UP000286715"/>
    </source>
</evidence>
<comment type="subcellular location">
    <subcellularLocation>
        <location evidence="3">Cytoplasm</location>
    </subcellularLocation>
</comment>
<dbReference type="GO" id="GO:0005829">
    <property type="term" value="C:cytosol"/>
    <property type="evidence" value="ECO:0007669"/>
    <property type="project" value="TreeGrafter"/>
</dbReference>
<dbReference type="NCBIfam" id="TIGR00652">
    <property type="entry name" value="DapF"/>
    <property type="match status" value="1"/>
</dbReference>
<dbReference type="OrthoDB" id="9805408at2"/>
<name>A0A401XMI5_9FLAO</name>
<feature type="active site" description="Proton donor" evidence="3">
    <location>
        <position position="73"/>
    </location>
</feature>
<evidence type="ECO:0000256" key="3">
    <source>
        <dbReference type="HAMAP-Rule" id="MF_00197"/>
    </source>
</evidence>
<proteinExistence type="inferred from homology"/>
<comment type="caution">
    <text evidence="5">The sequence shown here is derived from an EMBL/GenBank/DDBJ whole genome shotgun (WGS) entry which is preliminary data.</text>
</comment>
<reference evidence="5 6" key="1">
    <citation type="submission" date="2018-11" db="EMBL/GenBank/DDBJ databases">
        <title>Schleiferia aggregans sp. nov., a moderately thermophilic heterotrophic bacterium isolated from microbial mats at a terrestrial hot spring.</title>
        <authorList>
            <person name="Iino T."/>
            <person name="Ohkuma M."/>
            <person name="Haruta S."/>
        </authorList>
    </citation>
    <scope>NUCLEOTIDE SEQUENCE [LARGE SCALE GENOMIC DNA]</scope>
    <source>
        <strain evidence="5 6">LA</strain>
    </source>
</reference>
<dbReference type="RefSeq" id="WP_124398294.1">
    <property type="nucleotide sequence ID" value="NZ_BHZE01000018.1"/>
</dbReference>
<comment type="function">
    <text evidence="3">Catalyzes the stereoinversion of LL-2,6-diaminopimelate (L,L-DAP) to meso-diaminopimelate (meso-DAP), a precursor of L-lysine and an essential component of the bacterial peptidoglycan.</text>
</comment>
<dbReference type="Gene3D" id="3.10.310.10">
    <property type="entry name" value="Diaminopimelate Epimerase, Chain A, domain 1"/>
    <property type="match status" value="2"/>
</dbReference>
<feature type="binding site" evidence="3">
    <location>
        <position position="64"/>
    </location>
    <ligand>
        <name>substrate</name>
    </ligand>
</feature>
<gene>
    <name evidence="3 5" type="primary">dapF</name>
    <name evidence="5" type="ORF">JCM31826_17170</name>
</gene>
<feature type="site" description="Could be important to modulate the pK values of the two catalytic cysteine residues" evidence="3">
    <location>
        <position position="189"/>
    </location>
</feature>
<feature type="binding site" evidence="3">
    <location>
        <position position="13"/>
    </location>
    <ligand>
        <name>substrate</name>
    </ligand>
</feature>
<comment type="similarity">
    <text evidence="1 3">Belongs to the diaminopimelate epimerase family.</text>
</comment>
<dbReference type="InterPro" id="IPR001653">
    <property type="entry name" value="DAP_epimerase_DapF"/>
</dbReference>
<keyword evidence="6" id="KW-1185">Reference proteome</keyword>
<dbReference type="SUPFAM" id="SSF54506">
    <property type="entry name" value="Diaminopimelate epimerase-like"/>
    <property type="match status" value="2"/>
</dbReference>
<dbReference type="EMBL" id="BHZE01000018">
    <property type="protein sequence ID" value="GCD78235.1"/>
    <property type="molecule type" value="Genomic_DNA"/>
</dbReference>